<keyword evidence="2" id="KW-0805">Transcription regulation</keyword>
<organism evidence="8 9">
    <name type="scientific">Sediminihaliea albiluteola</name>
    <dbReference type="NCBI Taxonomy" id="2758564"/>
    <lineage>
        <taxon>Bacteria</taxon>
        <taxon>Pseudomonadati</taxon>
        <taxon>Pseudomonadota</taxon>
        <taxon>Gammaproteobacteria</taxon>
        <taxon>Cellvibrionales</taxon>
        <taxon>Halieaceae</taxon>
        <taxon>Sediminihaliea</taxon>
    </lineage>
</organism>
<dbReference type="Pfam" id="PF13977">
    <property type="entry name" value="TetR_C_6"/>
    <property type="match status" value="1"/>
</dbReference>
<proteinExistence type="predicted"/>
<dbReference type="InterPro" id="IPR009057">
    <property type="entry name" value="Homeodomain-like_sf"/>
</dbReference>
<evidence type="ECO:0000256" key="6">
    <source>
        <dbReference type="SAM" id="Phobius"/>
    </source>
</evidence>
<dbReference type="Pfam" id="PF00440">
    <property type="entry name" value="TetR_N"/>
    <property type="match status" value="1"/>
</dbReference>
<dbReference type="SUPFAM" id="SSF48498">
    <property type="entry name" value="Tetracyclin repressor-like, C-terminal domain"/>
    <property type="match status" value="1"/>
</dbReference>
<evidence type="ECO:0000256" key="5">
    <source>
        <dbReference type="PROSITE-ProRule" id="PRU00335"/>
    </source>
</evidence>
<dbReference type="InterPro" id="IPR036271">
    <property type="entry name" value="Tet_transcr_reg_TetR-rel_C_sf"/>
</dbReference>
<dbReference type="EMBL" id="JACFXU010000013">
    <property type="protein sequence ID" value="MBA6412524.1"/>
    <property type="molecule type" value="Genomic_DNA"/>
</dbReference>
<dbReference type="Proteomes" id="UP000539350">
    <property type="component" value="Unassembled WGS sequence"/>
</dbReference>
<evidence type="ECO:0000313" key="9">
    <source>
        <dbReference type="Proteomes" id="UP000539350"/>
    </source>
</evidence>
<evidence type="ECO:0000313" key="8">
    <source>
        <dbReference type="EMBL" id="MBA6412524.1"/>
    </source>
</evidence>
<evidence type="ECO:0000259" key="7">
    <source>
        <dbReference type="PROSITE" id="PS50977"/>
    </source>
</evidence>
<dbReference type="InterPro" id="IPR001647">
    <property type="entry name" value="HTH_TetR"/>
</dbReference>
<dbReference type="GO" id="GO:0000976">
    <property type="term" value="F:transcription cis-regulatory region binding"/>
    <property type="evidence" value="ECO:0007669"/>
    <property type="project" value="TreeGrafter"/>
</dbReference>
<comment type="caution">
    <text evidence="8">The sequence shown here is derived from an EMBL/GenBank/DDBJ whole genome shotgun (WGS) entry which is preliminary data.</text>
</comment>
<keyword evidence="6" id="KW-0472">Membrane</keyword>
<dbReference type="GO" id="GO:0003700">
    <property type="term" value="F:DNA-binding transcription factor activity"/>
    <property type="evidence" value="ECO:0007669"/>
    <property type="project" value="TreeGrafter"/>
</dbReference>
<keyword evidence="6" id="KW-0812">Transmembrane</keyword>
<gene>
    <name evidence="8" type="ORF">H2508_05310</name>
</gene>
<feature type="DNA-binding region" description="H-T-H motif" evidence="5">
    <location>
        <begin position="31"/>
        <end position="50"/>
    </location>
</feature>
<evidence type="ECO:0000256" key="4">
    <source>
        <dbReference type="ARBA" id="ARBA00023163"/>
    </source>
</evidence>
<name>A0A7W2TV51_9GAMM</name>
<dbReference type="InterPro" id="IPR050109">
    <property type="entry name" value="HTH-type_TetR-like_transc_reg"/>
</dbReference>
<dbReference type="RefSeq" id="WP_182169694.1">
    <property type="nucleotide sequence ID" value="NZ_JACFXU010000013.1"/>
</dbReference>
<feature type="transmembrane region" description="Helical" evidence="6">
    <location>
        <begin position="156"/>
        <end position="176"/>
    </location>
</feature>
<evidence type="ECO:0000256" key="3">
    <source>
        <dbReference type="ARBA" id="ARBA00023125"/>
    </source>
</evidence>
<evidence type="ECO:0000256" key="2">
    <source>
        <dbReference type="ARBA" id="ARBA00023015"/>
    </source>
</evidence>
<reference evidence="8 9" key="1">
    <citation type="submission" date="2020-07" db="EMBL/GenBank/DDBJ databases">
        <title>Halieaceae bacterium, F7430, whole genome shotgun sequencing project.</title>
        <authorList>
            <person name="Jiang S."/>
            <person name="Liu Z.W."/>
            <person name="Du Z.J."/>
        </authorList>
    </citation>
    <scope>NUCLEOTIDE SEQUENCE [LARGE SCALE GENOMIC DNA]</scope>
    <source>
        <strain evidence="8 9">F7430</strain>
    </source>
</reference>
<keyword evidence="3 5" id="KW-0238">DNA-binding</keyword>
<keyword evidence="6" id="KW-1133">Transmembrane helix</keyword>
<protein>
    <submittedName>
        <fullName evidence="8">TetR/AcrR family transcriptional regulator</fullName>
    </submittedName>
</protein>
<dbReference type="PANTHER" id="PTHR30055:SF234">
    <property type="entry name" value="HTH-TYPE TRANSCRIPTIONAL REGULATOR BETI"/>
    <property type="match status" value="1"/>
</dbReference>
<dbReference type="AlphaFoldDB" id="A0A7W2TV51"/>
<dbReference type="Gene3D" id="1.10.357.10">
    <property type="entry name" value="Tetracycline Repressor, domain 2"/>
    <property type="match status" value="1"/>
</dbReference>
<feature type="domain" description="HTH tetR-type" evidence="7">
    <location>
        <begin position="8"/>
        <end position="68"/>
    </location>
</feature>
<keyword evidence="9" id="KW-1185">Reference proteome</keyword>
<dbReference type="InterPro" id="IPR039538">
    <property type="entry name" value="BetI_C"/>
</dbReference>
<keyword evidence="1" id="KW-0678">Repressor</keyword>
<dbReference type="PROSITE" id="PS50977">
    <property type="entry name" value="HTH_TETR_2"/>
    <property type="match status" value="1"/>
</dbReference>
<dbReference type="PANTHER" id="PTHR30055">
    <property type="entry name" value="HTH-TYPE TRANSCRIPTIONAL REGULATOR RUTR"/>
    <property type="match status" value="1"/>
</dbReference>
<accession>A0A7W2TV51</accession>
<sequence length="196" mass="21584">MPKIVDHQEQRLQLAATVAEVVAQIGLEHTTLRTVAAHHGCTKGMVQHYFSDKEALLLSAIHFVEQQSALRVEAAAEGLSGLDHLHSRLLAQLPLTAALLNEWRVRLSFITLASQVPAVQSLLEQRQQLEQSQAMRALRQAQRSGELRSGITLLKVYRVLAAAIYGLAAIAVANGGQWSPMLQKQLLKSMIDDLRS</sequence>
<keyword evidence="4" id="KW-0804">Transcription</keyword>
<evidence type="ECO:0000256" key="1">
    <source>
        <dbReference type="ARBA" id="ARBA00022491"/>
    </source>
</evidence>
<dbReference type="SUPFAM" id="SSF46689">
    <property type="entry name" value="Homeodomain-like"/>
    <property type="match status" value="1"/>
</dbReference>